<dbReference type="Proteomes" id="UP000015101">
    <property type="component" value="Unassembled WGS sequence"/>
</dbReference>
<dbReference type="OrthoDB" id="10056860at2759"/>
<keyword evidence="4" id="KW-0472">Membrane</keyword>
<dbReference type="AlphaFoldDB" id="T1FZZ8"/>
<reference evidence="6" key="3">
    <citation type="submission" date="2015-06" db="UniProtKB">
        <authorList>
            <consortium name="EnsemblMetazoa"/>
        </authorList>
    </citation>
    <scope>IDENTIFICATION</scope>
</reference>
<evidence type="ECO:0000256" key="1">
    <source>
        <dbReference type="ARBA" id="ARBA00004273"/>
    </source>
</evidence>
<dbReference type="HOGENOM" id="CLU_1888017_0_0_1"/>
<organism evidence="6 7">
    <name type="scientific">Helobdella robusta</name>
    <name type="common">Californian leech</name>
    <dbReference type="NCBI Taxonomy" id="6412"/>
    <lineage>
        <taxon>Eukaryota</taxon>
        <taxon>Metazoa</taxon>
        <taxon>Spiralia</taxon>
        <taxon>Lophotrochozoa</taxon>
        <taxon>Annelida</taxon>
        <taxon>Clitellata</taxon>
        <taxon>Hirudinea</taxon>
        <taxon>Rhynchobdellida</taxon>
        <taxon>Glossiphoniidae</taxon>
        <taxon>Helobdella</taxon>
    </lineage>
</organism>
<dbReference type="PANTHER" id="PTHR12294:SF1">
    <property type="entry name" value="CALCIUM UPTAKE PROTEIN 1, MITOCHONDRIAL"/>
    <property type="match status" value="1"/>
</dbReference>
<comment type="subcellular location">
    <subcellularLocation>
        <location evidence="1">Mitochondrion inner membrane</location>
    </subcellularLocation>
</comment>
<keyword evidence="2" id="KW-0479">Metal-binding</keyword>
<dbReference type="KEGG" id="hro:HELRODRAFT_69923"/>
<dbReference type="InParanoid" id="T1FZZ8"/>
<reference evidence="5 7" key="2">
    <citation type="journal article" date="2013" name="Nature">
        <title>Insights into bilaterian evolution from three spiralian genomes.</title>
        <authorList>
            <person name="Simakov O."/>
            <person name="Marletaz F."/>
            <person name="Cho S.J."/>
            <person name="Edsinger-Gonzales E."/>
            <person name="Havlak P."/>
            <person name="Hellsten U."/>
            <person name="Kuo D.H."/>
            <person name="Larsson T."/>
            <person name="Lv J."/>
            <person name="Arendt D."/>
            <person name="Savage R."/>
            <person name="Osoegawa K."/>
            <person name="de Jong P."/>
            <person name="Grimwood J."/>
            <person name="Chapman J.A."/>
            <person name="Shapiro H."/>
            <person name="Aerts A."/>
            <person name="Otillar R.P."/>
            <person name="Terry A.Y."/>
            <person name="Boore J.L."/>
            <person name="Grigoriev I.V."/>
            <person name="Lindberg D.R."/>
            <person name="Seaver E.C."/>
            <person name="Weisblat D.A."/>
            <person name="Putnam N.H."/>
            <person name="Rokhsar D.S."/>
        </authorList>
    </citation>
    <scope>NUCLEOTIDE SEQUENCE</scope>
</reference>
<dbReference type="EMBL" id="AMQM01001748">
    <property type="status" value="NOT_ANNOTATED_CDS"/>
    <property type="molecule type" value="Genomic_DNA"/>
</dbReference>
<dbReference type="GO" id="GO:0005743">
    <property type="term" value="C:mitochondrial inner membrane"/>
    <property type="evidence" value="ECO:0007669"/>
    <property type="project" value="UniProtKB-SubCell"/>
</dbReference>
<evidence type="ECO:0000256" key="4">
    <source>
        <dbReference type="ARBA" id="ARBA00023136"/>
    </source>
</evidence>
<gene>
    <name evidence="6" type="primary">20214396</name>
    <name evidence="5" type="ORF">HELRODRAFT_69923</name>
</gene>
<dbReference type="RefSeq" id="XP_009028873.1">
    <property type="nucleotide sequence ID" value="XM_009030625.1"/>
</dbReference>
<dbReference type="PANTHER" id="PTHR12294">
    <property type="entry name" value="EF HAND DOMAIN FAMILY A1,A2-RELATED"/>
    <property type="match status" value="1"/>
</dbReference>
<dbReference type="EnsemblMetazoa" id="HelroT69923">
    <property type="protein sequence ID" value="HelroP69923"/>
    <property type="gene ID" value="HelroG69923"/>
</dbReference>
<proteinExistence type="predicted"/>
<keyword evidence="7" id="KW-1185">Reference proteome</keyword>
<dbReference type="eggNOG" id="KOG2643">
    <property type="taxonomic scope" value="Eukaryota"/>
</dbReference>
<sequence>MGGANFIVCPRKQTYITVGQDKTSKVFQKIVLLGMRHRDHAVTGNILKSMSSGLANYFFGANLTEKLTVEKFLDFQKQLMTEVLQLEFNRYEPTNGKINERDFADSIIIYAGHNFNKRSKMLKKVKRNFAGGTVS</sequence>
<keyword evidence="3" id="KW-0677">Repeat</keyword>
<name>T1FZZ8_HELRO</name>
<accession>T1FZZ8</accession>
<evidence type="ECO:0000313" key="7">
    <source>
        <dbReference type="Proteomes" id="UP000015101"/>
    </source>
</evidence>
<evidence type="ECO:0000256" key="2">
    <source>
        <dbReference type="ARBA" id="ARBA00022723"/>
    </source>
</evidence>
<dbReference type="GO" id="GO:0005509">
    <property type="term" value="F:calcium ion binding"/>
    <property type="evidence" value="ECO:0007669"/>
    <property type="project" value="InterPro"/>
</dbReference>
<dbReference type="STRING" id="6412.T1FZZ8"/>
<evidence type="ECO:0000313" key="6">
    <source>
        <dbReference type="EnsemblMetazoa" id="HelroP69923"/>
    </source>
</evidence>
<protein>
    <submittedName>
        <fullName evidence="5 6">Uncharacterized protein</fullName>
    </submittedName>
</protein>
<dbReference type="GO" id="GO:0006851">
    <property type="term" value="P:mitochondrial calcium ion transmembrane transport"/>
    <property type="evidence" value="ECO:0007669"/>
    <property type="project" value="InterPro"/>
</dbReference>
<evidence type="ECO:0000256" key="3">
    <source>
        <dbReference type="ARBA" id="ARBA00022737"/>
    </source>
</evidence>
<dbReference type="GeneID" id="20214396"/>
<dbReference type="CTD" id="20214396"/>
<dbReference type="EMBL" id="KB097639">
    <property type="protein sequence ID" value="ESN92592.1"/>
    <property type="molecule type" value="Genomic_DNA"/>
</dbReference>
<evidence type="ECO:0000313" key="5">
    <source>
        <dbReference type="EMBL" id="ESN92592.1"/>
    </source>
</evidence>
<dbReference type="InterPro" id="IPR039800">
    <property type="entry name" value="MICU1/2/3"/>
</dbReference>
<reference evidence="7" key="1">
    <citation type="submission" date="2012-12" db="EMBL/GenBank/DDBJ databases">
        <authorList>
            <person name="Hellsten U."/>
            <person name="Grimwood J."/>
            <person name="Chapman J.A."/>
            <person name="Shapiro H."/>
            <person name="Aerts A."/>
            <person name="Otillar R.P."/>
            <person name="Terry A.Y."/>
            <person name="Boore J.L."/>
            <person name="Simakov O."/>
            <person name="Marletaz F."/>
            <person name="Cho S.-J."/>
            <person name="Edsinger-Gonzales E."/>
            <person name="Havlak P."/>
            <person name="Kuo D.-H."/>
            <person name="Larsson T."/>
            <person name="Lv J."/>
            <person name="Arendt D."/>
            <person name="Savage R."/>
            <person name="Osoegawa K."/>
            <person name="de Jong P."/>
            <person name="Lindberg D.R."/>
            <person name="Seaver E.C."/>
            <person name="Weisblat D.A."/>
            <person name="Putnam N.H."/>
            <person name="Grigoriev I.V."/>
            <person name="Rokhsar D.S."/>
        </authorList>
    </citation>
    <scope>NUCLEOTIDE SEQUENCE</scope>
</reference>